<evidence type="ECO:0008006" key="3">
    <source>
        <dbReference type="Google" id="ProtNLM"/>
    </source>
</evidence>
<accession>A0A518D5Y5</accession>
<dbReference type="KEGG" id="pnd:Pla175_02450"/>
<proteinExistence type="predicted"/>
<dbReference type="AlphaFoldDB" id="A0A518D5Y5"/>
<organism evidence="1 2">
    <name type="scientific">Pirellulimonas nuda</name>
    <dbReference type="NCBI Taxonomy" id="2528009"/>
    <lineage>
        <taxon>Bacteria</taxon>
        <taxon>Pseudomonadati</taxon>
        <taxon>Planctomycetota</taxon>
        <taxon>Planctomycetia</taxon>
        <taxon>Pirellulales</taxon>
        <taxon>Lacipirellulaceae</taxon>
        <taxon>Pirellulimonas</taxon>
    </lineage>
</organism>
<name>A0A518D5Y5_9BACT</name>
<reference evidence="1 2" key="1">
    <citation type="submission" date="2019-02" db="EMBL/GenBank/DDBJ databases">
        <title>Deep-cultivation of Planctomycetes and their phenomic and genomic characterization uncovers novel biology.</title>
        <authorList>
            <person name="Wiegand S."/>
            <person name="Jogler M."/>
            <person name="Boedeker C."/>
            <person name="Pinto D."/>
            <person name="Vollmers J."/>
            <person name="Rivas-Marin E."/>
            <person name="Kohn T."/>
            <person name="Peeters S.H."/>
            <person name="Heuer A."/>
            <person name="Rast P."/>
            <person name="Oberbeckmann S."/>
            <person name="Bunk B."/>
            <person name="Jeske O."/>
            <person name="Meyerdierks A."/>
            <person name="Storesund J.E."/>
            <person name="Kallscheuer N."/>
            <person name="Luecker S."/>
            <person name="Lage O.M."/>
            <person name="Pohl T."/>
            <person name="Merkel B.J."/>
            <person name="Hornburger P."/>
            <person name="Mueller R.-W."/>
            <person name="Bruemmer F."/>
            <person name="Labrenz M."/>
            <person name="Spormann A.M."/>
            <person name="Op den Camp H."/>
            <person name="Overmann J."/>
            <person name="Amann R."/>
            <person name="Jetten M.S.M."/>
            <person name="Mascher T."/>
            <person name="Medema M.H."/>
            <person name="Devos D.P."/>
            <person name="Kaster A.-K."/>
            <person name="Ovreas L."/>
            <person name="Rohde M."/>
            <person name="Galperin M.Y."/>
            <person name="Jogler C."/>
        </authorList>
    </citation>
    <scope>NUCLEOTIDE SEQUENCE [LARGE SCALE GENOMIC DNA]</scope>
    <source>
        <strain evidence="1 2">Pla175</strain>
    </source>
</reference>
<dbReference type="EMBL" id="CP036291">
    <property type="protein sequence ID" value="QDU86891.1"/>
    <property type="molecule type" value="Genomic_DNA"/>
</dbReference>
<evidence type="ECO:0000313" key="1">
    <source>
        <dbReference type="EMBL" id="QDU86891.1"/>
    </source>
</evidence>
<sequence length="79" mass="8455">MATTAKIALAVEIAERSVAENGYRHGPCIAARMVGATTDRWEVELAYDGCTGRSATTDPPSIVLKVDLDTEQVTSVELM</sequence>
<dbReference type="RefSeq" id="WP_145280527.1">
    <property type="nucleotide sequence ID" value="NZ_CP036291.1"/>
</dbReference>
<evidence type="ECO:0000313" key="2">
    <source>
        <dbReference type="Proteomes" id="UP000317429"/>
    </source>
</evidence>
<protein>
    <recommendedName>
        <fullName evidence="3">PepSY domain-containing protein</fullName>
    </recommendedName>
</protein>
<gene>
    <name evidence="1" type="ORF">Pla175_02450</name>
</gene>
<keyword evidence="2" id="KW-1185">Reference proteome</keyword>
<dbReference type="Proteomes" id="UP000317429">
    <property type="component" value="Chromosome"/>
</dbReference>
<dbReference type="OrthoDB" id="287417at2"/>